<keyword evidence="2" id="KW-1185">Reference proteome</keyword>
<dbReference type="AlphaFoldDB" id="A0A7M2Y845"/>
<proteinExistence type="predicted"/>
<dbReference type="KEGG" id="kfa:Q73A0000_07795"/>
<dbReference type="EMBL" id="CP040442">
    <property type="protein sequence ID" value="QOW10276.1"/>
    <property type="molecule type" value="Genomic_DNA"/>
</dbReference>
<gene>
    <name evidence="1" type="ORF">Q73A0000_07795</name>
</gene>
<accession>A0A7M2Y845</accession>
<sequence>MMQNFLLKEVATFEQFSSVKVSKDFNPLFDIEKKSKQSLNDYCQCLIDRSFSITHSQIPEFICHHCTLVADPVSWLNKFEKLLSLNDELFIGARNHNRHVKFMVSIETKRNKILDEISSHLKTKPAKKHINAESDDRYFSFYELKQDLMALCCDDDKIVLLTKEKFDYQQSNIEFLNINTLEYDKQCDKEIEHILALQVLQYEIAKKIAEKPPSEYLMEKITLHGPLNIITNAFKQMMTSVQPTGKPYIRKRIKEVADFLADNFVDENGNPLSKETLQTYLSPGRNDKDPNSDVMIKF</sequence>
<dbReference type="RefSeq" id="WP_193813505.1">
    <property type="nucleotide sequence ID" value="NZ_CP040442.1"/>
</dbReference>
<evidence type="ECO:0000313" key="2">
    <source>
        <dbReference type="Proteomes" id="UP000594195"/>
    </source>
</evidence>
<reference evidence="1 2" key="1">
    <citation type="submission" date="2019-05" db="EMBL/GenBank/DDBJ databases">
        <title>Chryseobacterium sp. isolated from King George Island, maritime Antarctica.</title>
        <authorList>
            <person name="Peng X."/>
        </authorList>
    </citation>
    <scope>NUCLEOTIDE SEQUENCE [LARGE SCALE GENOMIC DNA]</scope>
    <source>
        <strain evidence="1 2">7-3A</strain>
    </source>
</reference>
<evidence type="ECO:0000313" key="1">
    <source>
        <dbReference type="EMBL" id="QOW10276.1"/>
    </source>
</evidence>
<dbReference type="Proteomes" id="UP000594195">
    <property type="component" value="Chromosome"/>
</dbReference>
<organism evidence="1 2">
    <name type="scientific">Kaistella flava</name>
    <name type="common">ex Peng et al. 2021</name>
    <dbReference type="NCBI Taxonomy" id="2038776"/>
    <lineage>
        <taxon>Bacteria</taxon>
        <taxon>Pseudomonadati</taxon>
        <taxon>Bacteroidota</taxon>
        <taxon>Flavobacteriia</taxon>
        <taxon>Flavobacteriales</taxon>
        <taxon>Weeksellaceae</taxon>
        <taxon>Chryseobacterium group</taxon>
        <taxon>Kaistella</taxon>
    </lineage>
</organism>
<protein>
    <submittedName>
        <fullName evidence="1">Uncharacterized protein</fullName>
    </submittedName>
</protein>
<name>A0A7M2Y845_9FLAO</name>